<organism evidence="2 3">
    <name type="scientific">Salix koriyanagi</name>
    <dbReference type="NCBI Taxonomy" id="2511006"/>
    <lineage>
        <taxon>Eukaryota</taxon>
        <taxon>Viridiplantae</taxon>
        <taxon>Streptophyta</taxon>
        <taxon>Embryophyta</taxon>
        <taxon>Tracheophyta</taxon>
        <taxon>Spermatophyta</taxon>
        <taxon>Magnoliopsida</taxon>
        <taxon>eudicotyledons</taxon>
        <taxon>Gunneridae</taxon>
        <taxon>Pentapetalae</taxon>
        <taxon>rosids</taxon>
        <taxon>fabids</taxon>
        <taxon>Malpighiales</taxon>
        <taxon>Salicaceae</taxon>
        <taxon>Saliceae</taxon>
        <taxon>Salix</taxon>
    </lineage>
</organism>
<dbReference type="Proteomes" id="UP001151752">
    <property type="component" value="Chromosome 10"/>
</dbReference>
<feature type="compositionally biased region" description="Basic and acidic residues" evidence="1">
    <location>
        <begin position="25"/>
        <end position="37"/>
    </location>
</feature>
<accession>A0A9Q0WRK5</accession>
<proteinExistence type="predicted"/>
<evidence type="ECO:0000256" key="1">
    <source>
        <dbReference type="SAM" id="MobiDB-lite"/>
    </source>
</evidence>
<reference evidence="2" key="1">
    <citation type="submission" date="2022-11" db="EMBL/GenBank/DDBJ databases">
        <authorList>
            <person name="Hyden B.L."/>
            <person name="Feng K."/>
            <person name="Yates T."/>
            <person name="Jawdy S."/>
            <person name="Smart L.B."/>
            <person name="Muchero W."/>
        </authorList>
    </citation>
    <scope>NUCLEOTIDE SEQUENCE</scope>
    <source>
        <tissue evidence="2">Shoot tip</tissue>
    </source>
</reference>
<gene>
    <name evidence="2" type="ORF">OIU74_018175</name>
</gene>
<sequence>MNTRNLPKPITKIPLTLEEMGSVGRGEKRERREEKGVEKKRRPKEKGVAVALCRREEEK</sequence>
<feature type="non-terminal residue" evidence="2">
    <location>
        <position position="59"/>
    </location>
</feature>
<comment type="caution">
    <text evidence="2">The sequence shown here is derived from an EMBL/GenBank/DDBJ whole genome shotgun (WGS) entry which is preliminary data.</text>
</comment>
<keyword evidence="3" id="KW-1185">Reference proteome</keyword>
<dbReference type="EMBL" id="JAPFFM010000002">
    <property type="protein sequence ID" value="KAJ6771877.1"/>
    <property type="molecule type" value="Genomic_DNA"/>
</dbReference>
<reference evidence="2" key="2">
    <citation type="journal article" date="2023" name="Int. J. Mol. Sci.">
        <title>De Novo Assembly and Annotation of 11 Diverse Shrub Willow (Salix) Genomes Reveals Novel Gene Organization in Sex-Linked Regions.</title>
        <authorList>
            <person name="Hyden B."/>
            <person name="Feng K."/>
            <person name="Yates T.B."/>
            <person name="Jawdy S."/>
            <person name="Cereghino C."/>
            <person name="Smart L.B."/>
            <person name="Muchero W."/>
        </authorList>
    </citation>
    <scope>NUCLEOTIDE SEQUENCE</scope>
    <source>
        <tissue evidence="2">Shoot tip</tissue>
    </source>
</reference>
<dbReference type="AlphaFoldDB" id="A0A9Q0WRK5"/>
<feature type="region of interest" description="Disordered" evidence="1">
    <location>
        <begin position="19"/>
        <end position="48"/>
    </location>
</feature>
<evidence type="ECO:0000313" key="2">
    <source>
        <dbReference type="EMBL" id="KAJ6771877.1"/>
    </source>
</evidence>
<protein>
    <submittedName>
        <fullName evidence="2">Uncharacterized protein</fullName>
    </submittedName>
</protein>
<evidence type="ECO:0000313" key="3">
    <source>
        <dbReference type="Proteomes" id="UP001151752"/>
    </source>
</evidence>
<name>A0A9Q0WRK5_9ROSI</name>